<organism evidence="1">
    <name type="scientific">Pseudo-nitzschia australis</name>
    <dbReference type="NCBI Taxonomy" id="44445"/>
    <lineage>
        <taxon>Eukaryota</taxon>
        <taxon>Sar</taxon>
        <taxon>Stramenopiles</taxon>
        <taxon>Ochrophyta</taxon>
        <taxon>Bacillariophyta</taxon>
        <taxon>Bacillariophyceae</taxon>
        <taxon>Bacillariophycidae</taxon>
        <taxon>Bacillariales</taxon>
        <taxon>Bacillariaceae</taxon>
        <taxon>Pseudo-nitzschia</taxon>
    </lineage>
</organism>
<protein>
    <submittedName>
        <fullName evidence="1">Uncharacterized protein</fullName>
    </submittedName>
</protein>
<dbReference type="EMBL" id="HBIX01029206">
    <property type="protein sequence ID" value="CAE0726884.1"/>
    <property type="molecule type" value="Transcribed_RNA"/>
</dbReference>
<proteinExistence type="predicted"/>
<reference evidence="1" key="1">
    <citation type="submission" date="2021-01" db="EMBL/GenBank/DDBJ databases">
        <authorList>
            <person name="Corre E."/>
            <person name="Pelletier E."/>
            <person name="Niang G."/>
            <person name="Scheremetjew M."/>
            <person name="Finn R."/>
            <person name="Kale V."/>
            <person name="Holt S."/>
            <person name="Cochrane G."/>
            <person name="Meng A."/>
            <person name="Brown T."/>
            <person name="Cohen L."/>
        </authorList>
    </citation>
    <scope>NUCLEOTIDE SEQUENCE</scope>
    <source>
        <strain evidence="1">10249 10 AB</strain>
    </source>
</reference>
<name>A0A7S4AUW2_9STRA</name>
<gene>
    <name evidence="1" type="ORF">PAUS00366_LOCUS19644</name>
</gene>
<evidence type="ECO:0000313" key="1">
    <source>
        <dbReference type="EMBL" id="CAE0726884.1"/>
    </source>
</evidence>
<sequence>MLAGKHYFAVRSAILELHRQDYLCHPSGGRRECRRDYDEVERTNFHSIQKRSRSVAIDFVCDGDAASWLDQGTEVLGCSRCGWIVLQRAVSNDVVNLNAHSSEILSMFAVFFNILDSVCITRFQIIFKRLHLQFGVRGSKCLFQNSLTQHCSRNDLVCISSILVLFCCDSFKCFIMRFSVSVTDVTASCTTAAFDFSSVMVCWSCLVS</sequence>
<dbReference type="AlphaFoldDB" id="A0A7S4AUW2"/>
<accession>A0A7S4AUW2</accession>